<dbReference type="InterPro" id="IPR016166">
    <property type="entry name" value="FAD-bd_PCMH"/>
</dbReference>
<dbReference type="Pfam" id="PF01565">
    <property type="entry name" value="FAD_binding_4"/>
    <property type="match status" value="1"/>
</dbReference>
<keyword evidence="4" id="KW-1133">Transmembrane helix</keyword>
<dbReference type="RefSeq" id="WP_074215686.1">
    <property type="nucleotide sequence ID" value="NZ_FSRG01000003.1"/>
</dbReference>
<dbReference type="GO" id="GO:0050614">
    <property type="term" value="F:Delta24-sterol reductase activity"/>
    <property type="evidence" value="ECO:0007669"/>
    <property type="project" value="UniProtKB-EC"/>
</dbReference>
<dbReference type="SUPFAM" id="SSF56176">
    <property type="entry name" value="FAD-binding/transporter-associated domain-like"/>
    <property type="match status" value="1"/>
</dbReference>
<dbReference type="GO" id="GO:0016020">
    <property type="term" value="C:membrane"/>
    <property type="evidence" value="ECO:0007669"/>
    <property type="project" value="UniProtKB-SubCell"/>
</dbReference>
<dbReference type="EMBL" id="FSRG01000003">
    <property type="protein sequence ID" value="SIN80224.1"/>
    <property type="molecule type" value="Genomic_DNA"/>
</dbReference>
<organism evidence="8 9">
    <name type="scientific">Halodesulfovibrio marinisediminis DSM 17456</name>
    <dbReference type="NCBI Taxonomy" id="1121457"/>
    <lineage>
        <taxon>Bacteria</taxon>
        <taxon>Pseudomonadati</taxon>
        <taxon>Thermodesulfobacteriota</taxon>
        <taxon>Desulfovibrionia</taxon>
        <taxon>Desulfovibrionales</taxon>
        <taxon>Desulfovibrionaceae</taxon>
        <taxon>Halodesulfovibrio</taxon>
    </lineage>
</organism>
<keyword evidence="3" id="KW-0812">Transmembrane</keyword>
<comment type="subcellular location">
    <subcellularLocation>
        <location evidence="1">Membrane</location>
        <topology evidence="1">Single-pass membrane protein</topology>
    </subcellularLocation>
</comment>
<dbReference type="InterPro" id="IPR036318">
    <property type="entry name" value="FAD-bd_PCMH-like_sf"/>
</dbReference>
<keyword evidence="6" id="KW-0472">Membrane</keyword>
<dbReference type="GO" id="GO:0005737">
    <property type="term" value="C:cytoplasm"/>
    <property type="evidence" value="ECO:0007669"/>
    <property type="project" value="TreeGrafter"/>
</dbReference>
<dbReference type="InterPro" id="IPR016169">
    <property type="entry name" value="FAD-bd_PCMH_sub2"/>
</dbReference>
<dbReference type="GO" id="GO:0071949">
    <property type="term" value="F:FAD binding"/>
    <property type="evidence" value="ECO:0007669"/>
    <property type="project" value="InterPro"/>
</dbReference>
<protein>
    <recommendedName>
        <fullName evidence="2">Delta(24)-sterol reductase</fullName>
        <ecNumber evidence="2">1.3.1.72</ecNumber>
    </recommendedName>
</protein>
<gene>
    <name evidence="8" type="ORF">SAMN02745161_0850</name>
</gene>
<evidence type="ECO:0000256" key="4">
    <source>
        <dbReference type="ARBA" id="ARBA00022989"/>
    </source>
</evidence>
<proteinExistence type="predicted"/>
<evidence type="ECO:0000313" key="9">
    <source>
        <dbReference type="Proteomes" id="UP000184694"/>
    </source>
</evidence>
<dbReference type="Proteomes" id="UP000184694">
    <property type="component" value="Unassembled WGS sequence"/>
</dbReference>
<dbReference type="AlphaFoldDB" id="A0A1N6EB27"/>
<evidence type="ECO:0000256" key="6">
    <source>
        <dbReference type="ARBA" id="ARBA00023136"/>
    </source>
</evidence>
<dbReference type="PROSITE" id="PS51387">
    <property type="entry name" value="FAD_PCMH"/>
    <property type="match status" value="1"/>
</dbReference>
<dbReference type="PANTHER" id="PTHR10801">
    <property type="entry name" value="24-DEHYDROCHOLESTEROL REDUCTASE"/>
    <property type="match status" value="1"/>
</dbReference>
<dbReference type="Gene3D" id="3.30.465.10">
    <property type="match status" value="1"/>
</dbReference>
<evidence type="ECO:0000256" key="3">
    <source>
        <dbReference type="ARBA" id="ARBA00022692"/>
    </source>
</evidence>
<accession>A0A1N6EB27</accession>
<dbReference type="PANTHER" id="PTHR10801:SF0">
    <property type="entry name" value="DELTA(24)-STEROL REDUCTASE"/>
    <property type="match status" value="1"/>
</dbReference>
<feature type="domain" description="FAD-binding PCMH-type" evidence="7">
    <location>
        <begin position="9"/>
        <end position="176"/>
    </location>
</feature>
<evidence type="ECO:0000256" key="1">
    <source>
        <dbReference type="ARBA" id="ARBA00004167"/>
    </source>
</evidence>
<dbReference type="GO" id="GO:0008202">
    <property type="term" value="P:steroid metabolic process"/>
    <property type="evidence" value="ECO:0007669"/>
    <property type="project" value="TreeGrafter"/>
</dbReference>
<evidence type="ECO:0000313" key="8">
    <source>
        <dbReference type="EMBL" id="SIN80224.1"/>
    </source>
</evidence>
<reference evidence="9" key="1">
    <citation type="submission" date="2016-11" db="EMBL/GenBank/DDBJ databases">
        <authorList>
            <person name="Varghese N."/>
            <person name="Submissions S."/>
        </authorList>
    </citation>
    <scope>NUCLEOTIDE SEQUENCE [LARGE SCALE GENOMIC DNA]</scope>
    <source>
        <strain evidence="9">DSM 17456</strain>
    </source>
</reference>
<keyword evidence="5" id="KW-0560">Oxidoreductase</keyword>
<sequence>MKISNWGNYPVVNSELFAFRNDEQLKHTLATSESLISRGMGRCYGDSALNGTMIVSTKHFDRFISFDKSTGELVCEAGVTIEDILDVFVPRGWFLPVTPGTKYVSIGGAIGSDVHGKNHHESGTFSRHVNWMDVMTADGCILRCTPSENAELFWGMSGGQGMLGVVLRASINLVRVSSSFIKQETVKASNLFEAMKHFEESENSTFSVAWIDCLQGGSGLGRSVLMRGDFVAAEELPKKQKQQALTVPDKRKLNIPVNFPSLALTSLSVRAFNALYYGKAPKKSTEQIVDYDTFFYPLDAIYNWNKIYGRRGFTQYQFVLPKEASAEGLTEILSKISASGQGSFLAVLKLFGKGDKGTISFPREGYTLALDFPVTSSLFPLLDELDAMVLDYGGCHYLTKDSRLPEGVFDKGYGKAANAFRELKAKWDPSNKFKSLQSIRLGIGE</sequence>
<evidence type="ECO:0000259" key="7">
    <source>
        <dbReference type="PROSITE" id="PS51387"/>
    </source>
</evidence>
<evidence type="ECO:0000256" key="2">
    <source>
        <dbReference type="ARBA" id="ARBA00012405"/>
    </source>
</evidence>
<dbReference type="GO" id="GO:0000246">
    <property type="term" value="F:Delta24(24-1) sterol reductase activity"/>
    <property type="evidence" value="ECO:0007669"/>
    <property type="project" value="TreeGrafter"/>
</dbReference>
<evidence type="ECO:0000256" key="5">
    <source>
        <dbReference type="ARBA" id="ARBA00023002"/>
    </source>
</evidence>
<dbReference type="STRING" id="1121457.SAMN02745161_0850"/>
<dbReference type="InterPro" id="IPR040165">
    <property type="entry name" value="Diminuto-like"/>
</dbReference>
<dbReference type="EC" id="1.3.1.72" evidence="2"/>
<keyword evidence="9" id="KW-1185">Reference proteome</keyword>
<name>A0A1N6EB27_9BACT</name>
<dbReference type="OrthoDB" id="143770at2"/>
<dbReference type="InterPro" id="IPR006094">
    <property type="entry name" value="Oxid_FAD_bind_N"/>
</dbReference>